<dbReference type="HOGENOM" id="CLU_2689257_0_0_1"/>
<proteinExistence type="predicted"/>
<sequence>MSISIALSRRVLPKPGVIQVAQLAYFSSTSSTWTLFAPKICSSSVLSSDGSGFHQVTGPYELKRSTVYITPTKA</sequence>
<organism evidence="1 2">
    <name type="scientific">Scleroderma citrinum Foug A</name>
    <dbReference type="NCBI Taxonomy" id="1036808"/>
    <lineage>
        <taxon>Eukaryota</taxon>
        <taxon>Fungi</taxon>
        <taxon>Dikarya</taxon>
        <taxon>Basidiomycota</taxon>
        <taxon>Agaricomycotina</taxon>
        <taxon>Agaricomycetes</taxon>
        <taxon>Agaricomycetidae</taxon>
        <taxon>Boletales</taxon>
        <taxon>Sclerodermatineae</taxon>
        <taxon>Sclerodermataceae</taxon>
        <taxon>Scleroderma</taxon>
    </lineage>
</organism>
<keyword evidence="2" id="KW-1185">Reference proteome</keyword>
<protein>
    <submittedName>
        <fullName evidence="1">Uncharacterized protein</fullName>
    </submittedName>
</protein>
<dbReference type="Proteomes" id="UP000053989">
    <property type="component" value="Unassembled WGS sequence"/>
</dbReference>
<reference evidence="2" key="2">
    <citation type="submission" date="2015-01" db="EMBL/GenBank/DDBJ databases">
        <title>Evolutionary Origins and Diversification of the Mycorrhizal Mutualists.</title>
        <authorList>
            <consortium name="DOE Joint Genome Institute"/>
            <consortium name="Mycorrhizal Genomics Consortium"/>
            <person name="Kohler A."/>
            <person name="Kuo A."/>
            <person name="Nagy L.G."/>
            <person name="Floudas D."/>
            <person name="Copeland A."/>
            <person name="Barry K.W."/>
            <person name="Cichocki N."/>
            <person name="Veneault-Fourrey C."/>
            <person name="LaButti K."/>
            <person name="Lindquist E.A."/>
            <person name="Lipzen A."/>
            <person name="Lundell T."/>
            <person name="Morin E."/>
            <person name="Murat C."/>
            <person name="Riley R."/>
            <person name="Ohm R."/>
            <person name="Sun H."/>
            <person name="Tunlid A."/>
            <person name="Henrissat B."/>
            <person name="Grigoriev I.V."/>
            <person name="Hibbett D.S."/>
            <person name="Martin F."/>
        </authorList>
    </citation>
    <scope>NUCLEOTIDE SEQUENCE [LARGE SCALE GENOMIC DNA]</scope>
    <source>
        <strain evidence="2">Foug A</strain>
    </source>
</reference>
<reference evidence="1 2" key="1">
    <citation type="submission" date="2014-04" db="EMBL/GenBank/DDBJ databases">
        <authorList>
            <consortium name="DOE Joint Genome Institute"/>
            <person name="Kuo A."/>
            <person name="Kohler A."/>
            <person name="Nagy L.G."/>
            <person name="Floudas D."/>
            <person name="Copeland A."/>
            <person name="Barry K.W."/>
            <person name="Cichocki N."/>
            <person name="Veneault-Fourrey C."/>
            <person name="LaButti K."/>
            <person name="Lindquist E.A."/>
            <person name="Lipzen A."/>
            <person name="Lundell T."/>
            <person name="Morin E."/>
            <person name="Murat C."/>
            <person name="Sun H."/>
            <person name="Tunlid A."/>
            <person name="Henrissat B."/>
            <person name="Grigoriev I.V."/>
            <person name="Hibbett D.S."/>
            <person name="Martin F."/>
            <person name="Nordberg H.P."/>
            <person name="Cantor M.N."/>
            <person name="Hua S.X."/>
        </authorList>
    </citation>
    <scope>NUCLEOTIDE SEQUENCE [LARGE SCALE GENOMIC DNA]</scope>
    <source>
        <strain evidence="1 2">Foug A</strain>
    </source>
</reference>
<evidence type="ECO:0000313" key="1">
    <source>
        <dbReference type="EMBL" id="KIM52253.1"/>
    </source>
</evidence>
<gene>
    <name evidence="1" type="ORF">SCLCIDRAFT_1223937</name>
</gene>
<dbReference type="EMBL" id="KN822218">
    <property type="protein sequence ID" value="KIM52253.1"/>
    <property type="molecule type" value="Genomic_DNA"/>
</dbReference>
<name>A0A0C2YR92_9AGAM</name>
<evidence type="ECO:0000313" key="2">
    <source>
        <dbReference type="Proteomes" id="UP000053989"/>
    </source>
</evidence>
<accession>A0A0C2YR92</accession>
<dbReference type="AlphaFoldDB" id="A0A0C2YR92"/>
<dbReference type="InParanoid" id="A0A0C2YR92"/>